<name>A0A9X1SZ86_9ACTN</name>
<keyword evidence="4" id="KW-0574">Periplasm</keyword>
<evidence type="ECO:0000313" key="6">
    <source>
        <dbReference type="Proteomes" id="UP001138997"/>
    </source>
</evidence>
<dbReference type="Gene3D" id="3.40.190.10">
    <property type="entry name" value="Periplasmic binding protein-like II"/>
    <property type="match status" value="2"/>
</dbReference>
<dbReference type="InterPro" id="IPR001188">
    <property type="entry name" value="Sperm_putr-bd"/>
</dbReference>
<dbReference type="GO" id="GO:0019808">
    <property type="term" value="F:polyamine binding"/>
    <property type="evidence" value="ECO:0007669"/>
    <property type="project" value="InterPro"/>
</dbReference>
<dbReference type="PRINTS" id="PR00909">
    <property type="entry name" value="SPERMDNBNDNG"/>
</dbReference>
<dbReference type="GO" id="GO:0042597">
    <property type="term" value="C:periplasmic space"/>
    <property type="evidence" value="ECO:0007669"/>
    <property type="project" value="UniProtKB-SubCell"/>
</dbReference>
<evidence type="ECO:0000256" key="2">
    <source>
        <dbReference type="ARBA" id="ARBA00022448"/>
    </source>
</evidence>
<dbReference type="EMBL" id="JAJOMB010000047">
    <property type="protein sequence ID" value="MCD5317185.1"/>
    <property type="molecule type" value="Genomic_DNA"/>
</dbReference>
<dbReference type="RefSeq" id="WP_231450037.1">
    <property type="nucleotide sequence ID" value="NZ_JAJOMB010000047.1"/>
</dbReference>
<gene>
    <name evidence="5" type="ORF">LR394_40470</name>
</gene>
<evidence type="ECO:0000256" key="1">
    <source>
        <dbReference type="ARBA" id="ARBA00004418"/>
    </source>
</evidence>
<dbReference type="GO" id="GO:0015846">
    <property type="term" value="P:polyamine transport"/>
    <property type="evidence" value="ECO:0007669"/>
    <property type="project" value="InterPro"/>
</dbReference>
<reference evidence="5" key="1">
    <citation type="submission" date="2021-11" db="EMBL/GenBank/DDBJ databases">
        <title>Streptomyces corallinus and Kineosporia corallina sp. nov., two new coral-derived marine actinobacteria.</title>
        <authorList>
            <person name="Buangrab K."/>
            <person name="Sutthacheep M."/>
            <person name="Yeemin T."/>
            <person name="Harunari E."/>
            <person name="Igarashi Y."/>
            <person name="Sripreechasak P."/>
            <person name="Kanchanasin P."/>
            <person name="Tanasupawat S."/>
            <person name="Phongsopitanun W."/>
        </authorList>
    </citation>
    <scope>NUCLEOTIDE SEQUENCE</scope>
    <source>
        <strain evidence="5">JCM 31032</strain>
    </source>
</reference>
<dbReference type="PANTHER" id="PTHR30222">
    <property type="entry name" value="SPERMIDINE/PUTRESCINE-BINDING PERIPLASMIC PROTEIN"/>
    <property type="match status" value="1"/>
</dbReference>
<dbReference type="SUPFAM" id="SSF53850">
    <property type="entry name" value="Periplasmic binding protein-like II"/>
    <property type="match status" value="1"/>
</dbReference>
<dbReference type="AlphaFoldDB" id="A0A9X1SZ86"/>
<dbReference type="Proteomes" id="UP001138997">
    <property type="component" value="Unassembled WGS sequence"/>
</dbReference>
<evidence type="ECO:0000256" key="3">
    <source>
        <dbReference type="ARBA" id="ARBA00022729"/>
    </source>
</evidence>
<accession>A0A9X1SZ86</accession>
<organism evidence="5 6">
    <name type="scientific">Kineosporia babensis</name>
    <dbReference type="NCBI Taxonomy" id="499548"/>
    <lineage>
        <taxon>Bacteria</taxon>
        <taxon>Bacillati</taxon>
        <taxon>Actinomycetota</taxon>
        <taxon>Actinomycetes</taxon>
        <taxon>Kineosporiales</taxon>
        <taxon>Kineosporiaceae</taxon>
        <taxon>Kineosporia</taxon>
    </lineage>
</organism>
<dbReference type="InterPro" id="IPR006311">
    <property type="entry name" value="TAT_signal"/>
</dbReference>
<evidence type="ECO:0000313" key="5">
    <source>
        <dbReference type="EMBL" id="MCD5317185.1"/>
    </source>
</evidence>
<evidence type="ECO:0000256" key="4">
    <source>
        <dbReference type="ARBA" id="ARBA00022764"/>
    </source>
</evidence>
<proteinExistence type="predicted"/>
<keyword evidence="6" id="KW-1185">Reference proteome</keyword>
<protein>
    <submittedName>
        <fullName evidence="5">Extracellular solute-binding protein</fullName>
    </submittedName>
</protein>
<dbReference type="PANTHER" id="PTHR30222:SF17">
    <property type="entry name" value="SPERMIDINE_PUTRESCINE-BINDING PERIPLASMIC PROTEIN"/>
    <property type="match status" value="1"/>
</dbReference>
<sequence>MSRDLSRGPLAGGRISRRALLTAGAAAVGIGAAGIGAGRARATGDKNTTTLRLLTWDSYHQEPWLRQFHEQTGIRVVAESATSPTQMLEVVTAEPDAYDLVLATTGMYDSYVSAGLLTAIDESRIPGLDTMIDLGFDWRSTATIDERLYGVVYNWGTQPLAYSPEILTNAAADPYRDDNGVVLDWTILWDKAFEGQVSLFDDVVGVLPMVALAAGVADPYNFTEDDFRTVRQWLKRLVPQVASLASGIDDQTDDFREGTVRLGYLNNIATVASLASDDIPLNVTNTPAAGMPAWTDSYAVTQRGAQHLDEVYEFISHTLKTPWQARLVGQTGNSGVLSYQQAISPAAQDAGLTAEQIASTIIPATQVGEEFFGSLRFYEAVENMERRQQLWAEFTAALG</sequence>
<keyword evidence="2" id="KW-0813">Transport</keyword>
<dbReference type="Pfam" id="PF13343">
    <property type="entry name" value="SBP_bac_6"/>
    <property type="match status" value="1"/>
</dbReference>
<dbReference type="PROSITE" id="PS51318">
    <property type="entry name" value="TAT"/>
    <property type="match status" value="1"/>
</dbReference>
<keyword evidence="3" id="KW-0732">Signal</keyword>
<comment type="caution">
    <text evidence="5">The sequence shown here is derived from an EMBL/GenBank/DDBJ whole genome shotgun (WGS) entry which is preliminary data.</text>
</comment>
<comment type="subcellular location">
    <subcellularLocation>
        <location evidence="1">Periplasm</location>
    </subcellularLocation>
</comment>